<sequence>MRQDGNALLITLFTVMVLALLLLAQTAVTRTNVNVAGRRTSSAQLAATVTFRTPGFLQDTAARLPTFLAGKLGATPPDQLTSAATLQAFQRDLDTAWSQCVESNPHTRLHLAGQTSCGVPDPGAAQRGSVTRNTLSQTGLTEYRLPLYAQVTAGDEEGNRRSRAATGEAVLLAMSPMPATAYQLLTGSLTQPVPGALIFDGPVHVQGTLTLDAARSAFLAPVTSSQSALQLGGESRTTAQFRPLPAVPCDPSSSTCPTFGDGLALGAAAVNLPGVNLSAQAALTLPGSVREVVLSPHPSGGTLVYACTSTACDRYWLQPSGSAAILWQHSLSSPVPPRNGIIFQPPEPASGSPWTQRASGVLPIILAPNALEVRALMPTGPAYQGALTIAAKGTLTVTSSLLAQAPVCDSYPVRDADGSLRPASCTQTSPDQLGLVTEGGGIDLGNSSLTLAEQDASLILHAALLAPQGAVALRDSRLQKLDLVGSVTSLSFTPDARMRLAFDPRVRRPPGFPDLSITVTPPAVIFQGDTDLDLP</sequence>
<comment type="caution">
    <text evidence="1">The sequence shown here is derived from an EMBL/GenBank/DDBJ whole genome shotgun (WGS) entry which is preliminary data.</text>
</comment>
<gene>
    <name evidence="1" type="ORF">Dalu01_02338</name>
</gene>
<evidence type="ECO:0000313" key="2">
    <source>
        <dbReference type="Proteomes" id="UP001404956"/>
    </source>
</evidence>
<dbReference type="EMBL" id="BAABRV010000005">
    <property type="protein sequence ID" value="GAA5533930.1"/>
    <property type="molecule type" value="Genomic_DNA"/>
</dbReference>
<keyword evidence="2" id="KW-1185">Reference proteome</keyword>
<evidence type="ECO:0000313" key="1">
    <source>
        <dbReference type="EMBL" id="GAA5533930.1"/>
    </source>
</evidence>
<accession>A0ABP9XEY0</accession>
<protein>
    <recommendedName>
        <fullName evidence="3">Type 4 fimbrial biogenesis protein PilX N-terminal domain-containing protein</fullName>
    </recommendedName>
</protein>
<name>A0ABP9XEY0_9DEIO</name>
<reference evidence="1 2" key="1">
    <citation type="submission" date="2024-02" db="EMBL/GenBank/DDBJ databases">
        <title>Deinococcus aluminii NBRC 112889.</title>
        <authorList>
            <person name="Ichikawa N."/>
            <person name="Katano-Makiyama Y."/>
            <person name="Hidaka K."/>
        </authorList>
    </citation>
    <scope>NUCLEOTIDE SEQUENCE [LARGE SCALE GENOMIC DNA]</scope>
    <source>
        <strain evidence="1 2">NBRC 112889</strain>
    </source>
</reference>
<proteinExistence type="predicted"/>
<organism evidence="1 2">
    <name type="scientific">Deinococcus aluminii</name>
    <dbReference type="NCBI Taxonomy" id="1656885"/>
    <lineage>
        <taxon>Bacteria</taxon>
        <taxon>Thermotogati</taxon>
        <taxon>Deinococcota</taxon>
        <taxon>Deinococci</taxon>
        <taxon>Deinococcales</taxon>
        <taxon>Deinococcaceae</taxon>
        <taxon>Deinococcus</taxon>
    </lineage>
</organism>
<dbReference type="Proteomes" id="UP001404956">
    <property type="component" value="Unassembled WGS sequence"/>
</dbReference>
<evidence type="ECO:0008006" key="3">
    <source>
        <dbReference type="Google" id="ProtNLM"/>
    </source>
</evidence>
<dbReference type="RefSeq" id="WP_345454794.1">
    <property type="nucleotide sequence ID" value="NZ_BAABRV010000005.1"/>
</dbReference>